<proteinExistence type="predicted"/>
<evidence type="ECO:0000313" key="2">
    <source>
        <dbReference type="EMBL" id="OQR66930.1"/>
    </source>
</evidence>
<feature type="region of interest" description="Disordered" evidence="1">
    <location>
        <begin position="155"/>
        <end position="185"/>
    </location>
</feature>
<dbReference type="InParanoid" id="A0A1V9X044"/>
<evidence type="ECO:0000256" key="1">
    <source>
        <dbReference type="SAM" id="MobiDB-lite"/>
    </source>
</evidence>
<name>A0A1V9X044_9ACAR</name>
<reference evidence="2 3" key="1">
    <citation type="journal article" date="2017" name="Gigascience">
        <title>Draft genome of the honey bee ectoparasitic mite, Tropilaelaps mercedesae, is shaped by the parasitic life history.</title>
        <authorList>
            <person name="Dong X."/>
            <person name="Armstrong S.D."/>
            <person name="Xia D."/>
            <person name="Makepeace B.L."/>
            <person name="Darby A.C."/>
            <person name="Kadowaki T."/>
        </authorList>
    </citation>
    <scope>NUCLEOTIDE SEQUENCE [LARGE SCALE GENOMIC DNA]</scope>
    <source>
        <strain evidence="2">Wuxi-XJTLU</strain>
    </source>
</reference>
<dbReference type="Proteomes" id="UP000192247">
    <property type="component" value="Unassembled WGS sequence"/>
</dbReference>
<evidence type="ECO:0000313" key="3">
    <source>
        <dbReference type="Proteomes" id="UP000192247"/>
    </source>
</evidence>
<dbReference type="EMBL" id="MNPL01030584">
    <property type="protein sequence ID" value="OQR66930.1"/>
    <property type="molecule type" value="Genomic_DNA"/>
</dbReference>
<comment type="caution">
    <text evidence="2">The sequence shown here is derived from an EMBL/GenBank/DDBJ whole genome shotgun (WGS) entry which is preliminary data.</text>
</comment>
<feature type="compositionally biased region" description="Polar residues" evidence="1">
    <location>
        <begin position="166"/>
        <end position="177"/>
    </location>
</feature>
<feature type="region of interest" description="Disordered" evidence="1">
    <location>
        <begin position="276"/>
        <end position="295"/>
    </location>
</feature>
<keyword evidence="3" id="KW-1185">Reference proteome</keyword>
<dbReference type="AlphaFoldDB" id="A0A1V9X044"/>
<dbReference type="OrthoDB" id="10669827at2759"/>
<feature type="compositionally biased region" description="Basic and acidic residues" evidence="1">
    <location>
        <begin position="94"/>
        <end position="110"/>
    </location>
</feature>
<feature type="non-terminal residue" evidence="2">
    <location>
        <position position="328"/>
    </location>
</feature>
<feature type="region of interest" description="Disordered" evidence="1">
    <location>
        <begin position="94"/>
        <end position="139"/>
    </location>
</feature>
<protein>
    <submittedName>
        <fullName evidence="2">Uncharacterized protein</fullName>
    </submittedName>
</protein>
<organism evidence="2 3">
    <name type="scientific">Tropilaelaps mercedesae</name>
    <dbReference type="NCBI Taxonomy" id="418985"/>
    <lineage>
        <taxon>Eukaryota</taxon>
        <taxon>Metazoa</taxon>
        <taxon>Ecdysozoa</taxon>
        <taxon>Arthropoda</taxon>
        <taxon>Chelicerata</taxon>
        <taxon>Arachnida</taxon>
        <taxon>Acari</taxon>
        <taxon>Parasitiformes</taxon>
        <taxon>Mesostigmata</taxon>
        <taxon>Gamasina</taxon>
        <taxon>Dermanyssoidea</taxon>
        <taxon>Laelapidae</taxon>
        <taxon>Tropilaelaps</taxon>
    </lineage>
</organism>
<sequence length="328" mass="35589">MLWKSVSYTVCRLSFSLLNGLIAAEFPRHSFDRDVRLVAKLATEVANDRYAAERPLALRGVTVRVDSASERQLPTNSHSKMKVYKKLKRAFSFKKDKESKREKRGGKDGTGEVLAANGSLERNASDEDVKNGTPQKYGKKRSFSFTSLIRKSSFSKKNADKVAKKPNTQALAHSSTDMRPPPALLSNAAVPRTAASTEPLGTSTSQVVAVVEPTTKAPPSLPPRPLVDAELEQTQRRMALDAGDGPTLDEKLDEEIVVTITDKEFAEIKAELEAELAAPGDDGDARKSTTPAEAEWPTVTDLVNLLSRKPDPTMAVPATTVAATDATD</sequence>
<accession>A0A1V9X044</accession>
<gene>
    <name evidence="2" type="ORF">BIW11_04885</name>
</gene>